<dbReference type="GO" id="GO:0032222">
    <property type="term" value="P:regulation of synaptic transmission, cholinergic"/>
    <property type="evidence" value="ECO:0007669"/>
    <property type="project" value="InterPro"/>
</dbReference>
<sequence>MTEIILPIAFLLVGFSLQFGEGLFCWECNSKSDPNCGEPFKTPTIQYTDCNQRFLTGDIHANATVCRKITQKVQGQTRVIRSCGFYNPETAGTCISRAGTHLVFMHYCQCKGDGCNTSSTLNAPSLQLFAFILTLLWVASSQKVRICS</sequence>
<organism evidence="4 5">
    <name type="scientific">Caerostris extrusa</name>
    <name type="common">Bark spider</name>
    <name type="synonym">Caerostris bankana</name>
    <dbReference type="NCBI Taxonomy" id="172846"/>
    <lineage>
        <taxon>Eukaryota</taxon>
        <taxon>Metazoa</taxon>
        <taxon>Ecdysozoa</taxon>
        <taxon>Arthropoda</taxon>
        <taxon>Chelicerata</taxon>
        <taxon>Arachnida</taxon>
        <taxon>Araneae</taxon>
        <taxon>Araneomorphae</taxon>
        <taxon>Entelegynae</taxon>
        <taxon>Araneoidea</taxon>
        <taxon>Araneidae</taxon>
        <taxon>Caerostris</taxon>
    </lineage>
</organism>
<dbReference type="PANTHER" id="PTHR33562">
    <property type="entry name" value="ATILLA, ISOFORM B-RELATED-RELATED"/>
    <property type="match status" value="1"/>
</dbReference>
<evidence type="ECO:0000256" key="2">
    <source>
        <dbReference type="ARBA" id="ARBA00023180"/>
    </source>
</evidence>
<feature type="signal peptide" evidence="3">
    <location>
        <begin position="1"/>
        <end position="22"/>
    </location>
</feature>
<evidence type="ECO:0000313" key="5">
    <source>
        <dbReference type="Proteomes" id="UP001054945"/>
    </source>
</evidence>
<dbReference type="InterPro" id="IPR031424">
    <property type="entry name" value="QVR-like"/>
</dbReference>
<reference evidence="4 5" key="1">
    <citation type="submission" date="2021-06" db="EMBL/GenBank/DDBJ databases">
        <title>Caerostris extrusa draft genome.</title>
        <authorList>
            <person name="Kono N."/>
            <person name="Arakawa K."/>
        </authorList>
    </citation>
    <scope>NUCLEOTIDE SEQUENCE [LARGE SCALE GENOMIC DNA]</scope>
</reference>
<dbReference type="AlphaFoldDB" id="A0AAV4P5R5"/>
<keyword evidence="1 3" id="KW-0732">Signal</keyword>
<proteinExistence type="predicted"/>
<keyword evidence="2" id="KW-0325">Glycoprotein</keyword>
<keyword evidence="5" id="KW-1185">Reference proteome</keyword>
<dbReference type="PANTHER" id="PTHR33562:SF2">
    <property type="entry name" value="PROTEIN QUIVER"/>
    <property type="match status" value="1"/>
</dbReference>
<comment type="caution">
    <text evidence="4">The sequence shown here is derived from an EMBL/GenBank/DDBJ whole genome shotgun (WGS) entry which is preliminary data.</text>
</comment>
<evidence type="ECO:0000256" key="3">
    <source>
        <dbReference type="SAM" id="SignalP"/>
    </source>
</evidence>
<dbReference type="Pfam" id="PF17064">
    <property type="entry name" value="QVR"/>
    <property type="match status" value="1"/>
</dbReference>
<evidence type="ECO:0000256" key="1">
    <source>
        <dbReference type="ARBA" id="ARBA00022729"/>
    </source>
</evidence>
<dbReference type="InterPro" id="IPR050975">
    <property type="entry name" value="Sleep_regulator"/>
</dbReference>
<name>A0AAV4P5R5_CAEEX</name>
<evidence type="ECO:0000313" key="4">
    <source>
        <dbReference type="EMBL" id="GIX91838.1"/>
    </source>
</evidence>
<dbReference type="EMBL" id="BPLR01021619">
    <property type="protein sequence ID" value="GIX91838.1"/>
    <property type="molecule type" value="Genomic_DNA"/>
</dbReference>
<dbReference type="Proteomes" id="UP001054945">
    <property type="component" value="Unassembled WGS sequence"/>
</dbReference>
<feature type="chain" id="PRO_5043539899" evidence="3">
    <location>
        <begin position="23"/>
        <end position="148"/>
    </location>
</feature>
<gene>
    <name evidence="4" type="primary">AVEN_133459_1</name>
    <name evidence="4" type="ORF">CEXT_121931</name>
</gene>
<accession>A0AAV4P5R5</accession>
<dbReference type="GO" id="GO:0030431">
    <property type="term" value="P:sleep"/>
    <property type="evidence" value="ECO:0007669"/>
    <property type="project" value="InterPro"/>
</dbReference>
<protein>
    <submittedName>
        <fullName evidence="4">Protein quiver</fullName>
    </submittedName>
</protein>